<dbReference type="Gene3D" id="3.40.50.300">
    <property type="entry name" value="P-loop containing nucleotide triphosphate hydrolases"/>
    <property type="match status" value="1"/>
</dbReference>
<dbReference type="EMBL" id="AOLV01000031">
    <property type="protein sequence ID" value="EPX83723.1"/>
    <property type="molecule type" value="Genomic_DNA"/>
</dbReference>
<feature type="coiled-coil region" evidence="1">
    <location>
        <begin position="325"/>
        <end position="492"/>
    </location>
</feature>
<dbReference type="AlphaFoldDB" id="S9QVU0"/>
<evidence type="ECO:0000313" key="4">
    <source>
        <dbReference type="Proteomes" id="UP000015346"/>
    </source>
</evidence>
<dbReference type="OrthoDB" id="9808768at2"/>
<dbReference type="HOGENOM" id="CLU_001042_3_3_5"/>
<organism evidence="3 4">
    <name type="scientific">Rubellimicrobium thermophilum DSM 16684</name>
    <dbReference type="NCBI Taxonomy" id="1123069"/>
    <lineage>
        <taxon>Bacteria</taxon>
        <taxon>Pseudomonadati</taxon>
        <taxon>Pseudomonadota</taxon>
        <taxon>Alphaproteobacteria</taxon>
        <taxon>Rhodobacterales</taxon>
        <taxon>Roseobacteraceae</taxon>
        <taxon>Rubellimicrobium</taxon>
    </lineage>
</organism>
<dbReference type="RefSeq" id="WP_021098749.1">
    <property type="nucleotide sequence ID" value="NZ_KE557323.1"/>
</dbReference>
<keyword evidence="1" id="KW-0175">Coiled coil</keyword>
<sequence length="638" mass="66838">MRLTRLRLHGFKSFADPTELRIEPGLTGIVGPNGCGKSNLLEALRWVMGETRPSQMRGEGMADVIFAGTRSRPPRTRAEVALTFERDGTETELVRRIARDGGSSFRLNGREARLRDIQAMFADAASGAQSPSLVRQGQIGELIAARPAARRRVIEEAAGVAGLQVRRAEAAQRLAAAEANLARLAELREGLEERLRGLERQARAARRWRELSAELREAEGALLWRLWAAAEESARSAEGEARLREGLAQRAEEAAARAAAAREEAEAALPPLRARAAGTGEALAGLRAEAEALSAAMRAAGARAAEARAMLEEIARDEAREAALDRDAEAQLERLAAEMRQIDRAGEGEEERIAAALREATAAEQAAEAAEAGHLRLAEAAARAGAEVAAARARVQDAQRMRDRAGGEAARAASARAEAEAVIERARRQRAAAAQAAAEAEAGRAAAETALAEAESALPILREADSAARNAAAEAQAVAAGLEAECRALARAVEADGPREGIGAALQVPAGLEGAAVAALGDGFGLGPAAGPDGGGWHRLPDLPAPAWPSGVQPLADLVSGPPEVARRLAHAGLVRDPAEAARLWPSLSAGQRLVTAEGALWRWDGVHLPPASAAGEAAEALRRAARLPLLQEEAGQA</sequence>
<gene>
    <name evidence="3" type="ORF">ruthe_02675</name>
</gene>
<reference evidence="3 4" key="1">
    <citation type="journal article" date="2013" name="Stand. Genomic Sci.">
        <title>Genome sequence of the reddish-pigmented Rubellimicrobium thermophilum type strain (DSM 16684(T)), a member of the Roseobacter clade.</title>
        <authorList>
            <person name="Fiebig A."/>
            <person name="Riedel T."/>
            <person name="Gronow S."/>
            <person name="Petersen J."/>
            <person name="Klenk H.P."/>
            <person name="Goker M."/>
        </authorList>
    </citation>
    <scope>NUCLEOTIDE SEQUENCE [LARGE SCALE GENOMIC DNA]</scope>
    <source>
        <strain evidence="3 4">DSM 16684</strain>
    </source>
</reference>
<dbReference type="InterPro" id="IPR027417">
    <property type="entry name" value="P-loop_NTPase"/>
</dbReference>
<keyword evidence="4" id="KW-1185">Reference proteome</keyword>
<name>S9QVU0_9RHOB</name>
<feature type="coiled-coil region" evidence="1">
    <location>
        <begin position="160"/>
        <end position="208"/>
    </location>
</feature>
<dbReference type="PANTHER" id="PTHR43941">
    <property type="entry name" value="STRUCTURAL MAINTENANCE OF CHROMOSOMES PROTEIN 2"/>
    <property type="match status" value="1"/>
</dbReference>
<proteinExistence type="predicted"/>
<evidence type="ECO:0000259" key="2">
    <source>
        <dbReference type="Pfam" id="PF02463"/>
    </source>
</evidence>
<dbReference type="Proteomes" id="UP000015346">
    <property type="component" value="Unassembled WGS sequence"/>
</dbReference>
<protein>
    <submittedName>
        <fullName evidence="3">RecF/RecN/SMC N terminal domain protein</fullName>
    </submittedName>
</protein>
<dbReference type="PANTHER" id="PTHR43941:SF1">
    <property type="entry name" value="STRUCTURAL MAINTENANCE OF CHROMOSOMES PROTEIN 2"/>
    <property type="match status" value="1"/>
</dbReference>
<dbReference type="SUPFAM" id="SSF52540">
    <property type="entry name" value="P-loop containing nucleoside triphosphate hydrolases"/>
    <property type="match status" value="1"/>
</dbReference>
<feature type="domain" description="RecF/RecN/SMC N-terminal" evidence="2">
    <location>
        <begin position="3"/>
        <end position="596"/>
    </location>
</feature>
<dbReference type="Pfam" id="PF02463">
    <property type="entry name" value="SMC_N"/>
    <property type="match status" value="1"/>
</dbReference>
<comment type="caution">
    <text evidence="3">The sequence shown here is derived from an EMBL/GenBank/DDBJ whole genome shotgun (WGS) entry which is preliminary data.</text>
</comment>
<accession>S9QVU0</accession>
<evidence type="ECO:0000256" key="1">
    <source>
        <dbReference type="SAM" id="Coils"/>
    </source>
</evidence>
<dbReference type="STRING" id="1123069.ruthe_02675"/>
<dbReference type="InterPro" id="IPR003395">
    <property type="entry name" value="RecF/RecN/SMC_N"/>
</dbReference>
<evidence type="ECO:0000313" key="3">
    <source>
        <dbReference type="EMBL" id="EPX83723.1"/>
    </source>
</evidence>
<feature type="non-terminal residue" evidence="3">
    <location>
        <position position="638"/>
    </location>
</feature>